<dbReference type="PANTHER" id="PTHR14514">
    <property type="entry name" value="PKA ANCHORING PROTEIN"/>
    <property type="match status" value="1"/>
</dbReference>
<evidence type="ECO:0000256" key="4">
    <source>
        <dbReference type="ARBA" id="ARBA00023136"/>
    </source>
</evidence>
<organism evidence="6 7">
    <name type="scientific">Oryzias latipes</name>
    <name type="common">Japanese rice fish</name>
    <name type="synonym">Japanese killifish</name>
    <dbReference type="NCBI Taxonomy" id="8090"/>
    <lineage>
        <taxon>Eukaryota</taxon>
        <taxon>Metazoa</taxon>
        <taxon>Chordata</taxon>
        <taxon>Craniata</taxon>
        <taxon>Vertebrata</taxon>
        <taxon>Euteleostomi</taxon>
        <taxon>Actinopterygii</taxon>
        <taxon>Neopterygii</taxon>
        <taxon>Teleostei</taxon>
        <taxon>Neoteleostei</taxon>
        <taxon>Acanthomorphata</taxon>
        <taxon>Ovalentaria</taxon>
        <taxon>Atherinomorphae</taxon>
        <taxon>Beloniformes</taxon>
        <taxon>Adrianichthyidae</taxon>
        <taxon>Oryziinae</taxon>
        <taxon>Oryzias</taxon>
    </lineage>
</organism>
<dbReference type="AlphaFoldDB" id="A0A3B3I2B1"/>
<feature type="coiled-coil region" evidence="5">
    <location>
        <begin position="299"/>
        <end position="326"/>
    </location>
</feature>
<keyword evidence="4" id="KW-0472">Membrane</keyword>
<dbReference type="Proteomes" id="UP000001038">
    <property type="component" value="Chromosome 24"/>
</dbReference>
<evidence type="ECO:0000256" key="3">
    <source>
        <dbReference type="ARBA" id="ARBA00022737"/>
    </source>
</evidence>
<dbReference type="STRING" id="8090.ENSORLP00000038176"/>
<dbReference type="InParanoid" id="A0A3B3I2B1"/>
<comment type="subcellular location">
    <subcellularLocation>
        <location evidence="1">Endomembrane system</location>
    </subcellularLocation>
</comment>
<evidence type="ECO:0000313" key="7">
    <source>
        <dbReference type="Proteomes" id="UP000001038"/>
    </source>
</evidence>
<reference evidence="6" key="3">
    <citation type="submission" date="2025-09" db="UniProtKB">
        <authorList>
            <consortium name="Ensembl"/>
        </authorList>
    </citation>
    <scope>IDENTIFICATION</scope>
    <source>
        <strain evidence="6">Hd-rR</strain>
    </source>
</reference>
<keyword evidence="5" id="KW-0175">Coiled coil</keyword>
<keyword evidence="7" id="KW-1185">Reference proteome</keyword>
<accession>A0A3B3I2B1</accession>
<dbReference type="Ensembl" id="ENSORLT00000027333.1">
    <property type="protein sequence ID" value="ENSORLP00000038176.1"/>
    <property type="gene ID" value="ENSORLG00000023520.1"/>
</dbReference>
<protein>
    <submittedName>
        <fullName evidence="6">Uncharacterized protein</fullName>
    </submittedName>
</protein>
<evidence type="ECO:0000256" key="1">
    <source>
        <dbReference type="ARBA" id="ARBA00004308"/>
    </source>
</evidence>
<name>A0A3B3I2B1_ORYLA</name>
<evidence type="ECO:0000256" key="5">
    <source>
        <dbReference type="SAM" id="Coils"/>
    </source>
</evidence>
<feature type="coiled-coil region" evidence="5">
    <location>
        <begin position="106"/>
        <end position="154"/>
    </location>
</feature>
<evidence type="ECO:0000256" key="2">
    <source>
        <dbReference type="ARBA" id="ARBA00022553"/>
    </source>
</evidence>
<dbReference type="PANTHER" id="PTHR14514:SF3">
    <property type="entry name" value="NESPRIN-1"/>
    <property type="match status" value="1"/>
</dbReference>
<proteinExistence type="predicted"/>
<reference evidence="6" key="2">
    <citation type="submission" date="2025-08" db="UniProtKB">
        <authorList>
            <consortium name="Ensembl"/>
        </authorList>
    </citation>
    <scope>IDENTIFICATION</scope>
    <source>
        <strain evidence="6">Hd-rR</strain>
    </source>
</reference>
<sequence>MQEQTQVHQELKEREDVEKELGLVKGWIQDTRGLLLSPTADLDSLLQELEVCRNIRQSVERMTELQQSKYQDLQSGLPSEISMQLAEVALALGSAEDQVQAREREVQQTRDVKEDFSSRLQDIEAKLKSISDKLEDKAADMKEAKEETKALCEECESCGCSLAELGVAVQEFGEQNPLLCKQLGDAVAKLAEVQLHTVRITNLESLMKKFILGWIEKAEALISGNIIWNSASQLQEQIRAHQSLLRECRGLHGDLEVMGEREGQLADVLKTEGWSQQVKHLSRCTEELQQSAKTRLQSLQDAAKDVLRLEAEVKNLHAAVDQIQVTLASPDLNKLSLREQLTQRQHLLVEMESFKQQVVAVQRCQSALRLPEEVVASLPICRTAQTLQQEASQLQHTTIQQCNILQVTWEASGS</sequence>
<keyword evidence="2" id="KW-0597">Phosphoprotein</keyword>
<evidence type="ECO:0000313" key="6">
    <source>
        <dbReference type="Ensembl" id="ENSORLP00000038176.1"/>
    </source>
</evidence>
<dbReference type="Gene3D" id="1.20.58.60">
    <property type="match status" value="1"/>
</dbReference>
<reference evidence="6 7" key="1">
    <citation type="journal article" date="2007" name="Nature">
        <title>The medaka draft genome and insights into vertebrate genome evolution.</title>
        <authorList>
            <person name="Kasahara M."/>
            <person name="Naruse K."/>
            <person name="Sasaki S."/>
            <person name="Nakatani Y."/>
            <person name="Qu W."/>
            <person name="Ahsan B."/>
            <person name="Yamada T."/>
            <person name="Nagayasu Y."/>
            <person name="Doi K."/>
            <person name="Kasai Y."/>
            <person name="Jindo T."/>
            <person name="Kobayashi D."/>
            <person name="Shimada A."/>
            <person name="Toyoda A."/>
            <person name="Kuroki Y."/>
            <person name="Fujiyama A."/>
            <person name="Sasaki T."/>
            <person name="Shimizu A."/>
            <person name="Asakawa S."/>
            <person name="Shimizu N."/>
            <person name="Hashimoto S."/>
            <person name="Yang J."/>
            <person name="Lee Y."/>
            <person name="Matsushima K."/>
            <person name="Sugano S."/>
            <person name="Sakaizumi M."/>
            <person name="Narita T."/>
            <person name="Ohishi K."/>
            <person name="Haga S."/>
            <person name="Ohta F."/>
            <person name="Nomoto H."/>
            <person name="Nogata K."/>
            <person name="Morishita T."/>
            <person name="Endo T."/>
            <person name="Shin-I T."/>
            <person name="Takeda H."/>
            <person name="Morishita S."/>
            <person name="Kohara Y."/>
        </authorList>
    </citation>
    <scope>NUCLEOTIDE SEQUENCE [LARGE SCALE GENOMIC DNA]</scope>
    <source>
        <strain evidence="6 7">Hd-rR</strain>
    </source>
</reference>
<dbReference type="SUPFAM" id="SSF46966">
    <property type="entry name" value="Spectrin repeat"/>
    <property type="match status" value="2"/>
</dbReference>
<keyword evidence="3" id="KW-0677">Repeat</keyword>
<dbReference type="GeneTree" id="ENSGT01030000234944"/>
<dbReference type="Bgee" id="ENSORLG00000023520">
    <property type="expression patterns" value="Expressed in bone element and 9 other cell types or tissues"/>
</dbReference>